<proteinExistence type="predicted"/>
<name>A0A3E2B473_9FIRM</name>
<accession>A0A3E2B473</accession>
<dbReference type="Proteomes" id="UP000260649">
    <property type="component" value="Unassembled WGS sequence"/>
</dbReference>
<gene>
    <name evidence="2" type="ORF">DV520_05045</name>
</gene>
<feature type="chain" id="PRO_5017832821" evidence="1">
    <location>
        <begin position="23"/>
        <end position="179"/>
    </location>
</feature>
<keyword evidence="1" id="KW-0732">Signal</keyword>
<keyword evidence="3" id="KW-1185">Reference proteome</keyword>
<dbReference type="GeneID" id="97995101"/>
<sequence length="179" mass="19019">MKKTIIAVILCLGLLVVFGAAAVGGEPAETGKKGAAVSYAEQDRIQAGGVTLGLDKGQTMAALIETVFGYDLRSYAYVSFAELWNGEPSTEALRAIRGILTDTCAGMEAGERMPVGYLYQGQAVYTIVEQPDGSLKLTNYELQPVDSAGGLGETIIPDYQVVSTEQRPAEPHEVALLYP</sequence>
<dbReference type="AlphaFoldDB" id="A0A3E2B473"/>
<dbReference type="RefSeq" id="WP_117141998.1">
    <property type="nucleotide sequence ID" value="NZ_CAKXKJ010000006.1"/>
</dbReference>
<evidence type="ECO:0000313" key="3">
    <source>
        <dbReference type="Proteomes" id="UP000260649"/>
    </source>
</evidence>
<feature type="signal peptide" evidence="1">
    <location>
        <begin position="1"/>
        <end position="22"/>
    </location>
</feature>
<comment type="caution">
    <text evidence="2">The sequence shown here is derived from an EMBL/GenBank/DDBJ whole genome shotgun (WGS) entry which is preliminary data.</text>
</comment>
<protein>
    <submittedName>
        <fullName evidence="2">Uncharacterized protein</fullName>
    </submittedName>
</protein>
<evidence type="ECO:0000256" key="1">
    <source>
        <dbReference type="SAM" id="SignalP"/>
    </source>
</evidence>
<organism evidence="2 3">
    <name type="scientific">Evtepia gabavorous</name>
    <dbReference type="NCBI Taxonomy" id="2211183"/>
    <lineage>
        <taxon>Bacteria</taxon>
        <taxon>Bacillati</taxon>
        <taxon>Bacillota</taxon>
        <taxon>Clostridia</taxon>
        <taxon>Eubacteriales</taxon>
        <taxon>Evtepia</taxon>
    </lineage>
</organism>
<dbReference type="EMBL" id="QQRQ01000006">
    <property type="protein sequence ID" value="RFT06820.1"/>
    <property type="molecule type" value="Genomic_DNA"/>
</dbReference>
<evidence type="ECO:0000313" key="2">
    <source>
        <dbReference type="EMBL" id="RFT06820.1"/>
    </source>
</evidence>
<reference evidence="2 3" key="1">
    <citation type="submission" date="2018-07" db="EMBL/GenBank/DDBJ databases">
        <title>GABA Modulating Bacteria of the Human Gut Microbiota.</title>
        <authorList>
            <person name="Strandwitz P."/>
            <person name="Kim K.H."/>
            <person name="Terekhova D."/>
            <person name="Liu J.K."/>
            <person name="Sharma A."/>
            <person name="Levering J."/>
            <person name="Mcdonald D."/>
            <person name="Dietrich D."/>
            <person name="Ramadhar T.R."/>
            <person name="Lekbua A."/>
            <person name="Mroue N."/>
            <person name="Liston C."/>
            <person name="Stewart E.J."/>
            <person name="Dubin M.J."/>
            <person name="Zengler K."/>
            <person name="Knight R."/>
            <person name="Gilbert J.A."/>
            <person name="Clardy J."/>
            <person name="Lewis K."/>
        </authorList>
    </citation>
    <scope>NUCLEOTIDE SEQUENCE [LARGE SCALE GENOMIC DNA]</scope>
    <source>
        <strain evidence="2 3">KLE1738</strain>
    </source>
</reference>